<accession>A0ABX9ASY1</accession>
<dbReference type="Proteomes" id="UP000825886">
    <property type="component" value="Chromosome"/>
</dbReference>
<reference evidence="1 2" key="1">
    <citation type="submission" date="2021-08" db="EMBL/GenBank/DDBJ databases">
        <title>Culture and genomic analysis of Symbiopectobacterium purcellii sp. nov. gen. nov., isolated from the leafhopper Empoasca decipiens.</title>
        <authorList>
            <person name="Nadal-Jimenez P."/>
            <person name="Siozios S."/>
            <person name="Halliday N."/>
            <person name="Camara M."/>
            <person name="Hurst G.D.D."/>
        </authorList>
    </citation>
    <scope>NUCLEOTIDE SEQUENCE [LARGE SCALE GENOMIC DNA]</scope>
    <source>
        <strain evidence="1 2">SyEd1</strain>
    </source>
</reference>
<name>A0ABX9ASY1_9ENTR</name>
<dbReference type="RefSeq" id="WP_222160849.1">
    <property type="nucleotide sequence ID" value="NZ_CP081864.1"/>
</dbReference>
<sequence length="89" mass="10147">MCECLKLIGDKLKHRLMENIPEGSEVHEGFDTGWENTCLSFSTGTLIVMMKYKLAYRAKKKDGTPAKNLTRLETNLKMSYCPICGEKQE</sequence>
<evidence type="ECO:0000313" key="2">
    <source>
        <dbReference type="Proteomes" id="UP000825886"/>
    </source>
</evidence>
<dbReference type="EMBL" id="CP081864">
    <property type="protein sequence ID" value="QZN97818.1"/>
    <property type="molecule type" value="Genomic_DNA"/>
</dbReference>
<proteinExistence type="predicted"/>
<keyword evidence="2" id="KW-1185">Reference proteome</keyword>
<evidence type="ECO:0000313" key="1">
    <source>
        <dbReference type="EMBL" id="QZN97818.1"/>
    </source>
</evidence>
<gene>
    <name evidence="1" type="ORF">K6K13_11240</name>
</gene>
<organism evidence="1 2">
    <name type="scientific">Symbiopectobacterium purcellii</name>
    <dbReference type="NCBI Taxonomy" id="2871826"/>
    <lineage>
        <taxon>Bacteria</taxon>
        <taxon>Pseudomonadati</taxon>
        <taxon>Pseudomonadota</taxon>
        <taxon>Gammaproteobacteria</taxon>
        <taxon>Enterobacterales</taxon>
        <taxon>Enterobacteriaceae</taxon>
    </lineage>
</organism>
<protein>
    <submittedName>
        <fullName evidence="1">Uncharacterized protein</fullName>
    </submittedName>
</protein>